<dbReference type="InterPro" id="IPR001360">
    <property type="entry name" value="Glyco_hydro_1"/>
</dbReference>
<dbReference type="PANTHER" id="PTHR10353:SF209">
    <property type="entry name" value="GALACTOLIPID GALACTOSYLTRANSFERASE SFR2, CHLOROPLASTIC"/>
    <property type="match status" value="1"/>
</dbReference>
<dbReference type="PANTHER" id="PTHR10353">
    <property type="entry name" value="GLYCOSYL HYDROLASE"/>
    <property type="match status" value="1"/>
</dbReference>
<keyword evidence="2 6" id="KW-0378">Hydrolase</keyword>
<organism evidence="7 8">
    <name type="scientific">Candidatus Portnoybacteria bacterium CG06_land_8_20_14_3_00_39_12</name>
    <dbReference type="NCBI Taxonomy" id="1974809"/>
    <lineage>
        <taxon>Bacteria</taxon>
        <taxon>Candidatus Portnoyibacteriota</taxon>
    </lineage>
</organism>
<dbReference type="SUPFAM" id="SSF51445">
    <property type="entry name" value="(Trans)glycosidases"/>
    <property type="match status" value="1"/>
</dbReference>
<dbReference type="Proteomes" id="UP000228775">
    <property type="component" value="Unassembled WGS sequence"/>
</dbReference>
<sequence length="394" mass="46838">MPVKKALKFPDGFLWGAAISAYQVEGGIDNCDWARDEKMPKAGRACEHYRFYDKDFALAHSLGQNAHRLSLEWSRLEPEEGQFNHLALEHYQQVLSALHARHLEPFVTLWHFTLPQWLAVQEGWQNPKSVDYFCSYVEFVVSNLKGRVKFWLTLNEPEVYLLNGYIKPKWPPFKKSLFSAWQAKRNLIKAHQQAYLIIKKIQPSAQVSLPINFSWFSPRNKYSPIDWWMARLALWANGIFLRPNKKCMDFLAINYYTRRMVSIFTGFRNEFGMTNEQLTDMGWEIYPKGIYQILRRLKKYHLPVYITENGLADQSDKKRWPYIRDHLIWLHQAIEKGIDVRGYFYWSLMDNFEWADGFDPCFGLIEINYRTMERFIRPSAWQYAKTCQSNQLLR</sequence>
<dbReference type="PROSITE" id="PS00572">
    <property type="entry name" value="GLYCOSYL_HYDROL_F1_1"/>
    <property type="match status" value="1"/>
</dbReference>
<evidence type="ECO:0000256" key="3">
    <source>
        <dbReference type="ARBA" id="ARBA00023295"/>
    </source>
</evidence>
<evidence type="ECO:0000256" key="2">
    <source>
        <dbReference type="ARBA" id="ARBA00022801"/>
    </source>
</evidence>
<dbReference type="PRINTS" id="PR00131">
    <property type="entry name" value="GLHYDRLASE1"/>
</dbReference>
<dbReference type="Pfam" id="PF00232">
    <property type="entry name" value="Glyco_hydro_1"/>
    <property type="match status" value="2"/>
</dbReference>
<dbReference type="InterPro" id="IPR033132">
    <property type="entry name" value="GH_1_N_CS"/>
</dbReference>
<evidence type="ECO:0000256" key="6">
    <source>
        <dbReference type="RuleBase" id="RU004468"/>
    </source>
</evidence>
<dbReference type="GO" id="GO:0005975">
    <property type="term" value="P:carbohydrate metabolic process"/>
    <property type="evidence" value="ECO:0007669"/>
    <property type="project" value="InterPro"/>
</dbReference>
<evidence type="ECO:0000313" key="8">
    <source>
        <dbReference type="Proteomes" id="UP000228775"/>
    </source>
</evidence>
<proteinExistence type="inferred from homology"/>
<evidence type="ECO:0000256" key="1">
    <source>
        <dbReference type="ARBA" id="ARBA00010838"/>
    </source>
</evidence>
<dbReference type="Gene3D" id="3.20.20.80">
    <property type="entry name" value="Glycosidases"/>
    <property type="match status" value="1"/>
</dbReference>
<dbReference type="InterPro" id="IPR018120">
    <property type="entry name" value="Glyco_hydro_1_AS"/>
</dbReference>
<evidence type="ECO:0000256" key="5">
    <source>
        <dbReference type="RuleBase" id="RU003690"/>
    </source>
</evidence>
<evidence type="ECO:0000256" key="4">
    <source>
        <dbReference type="PROSITE-ProRule" id="PRU10055"/>
    </source>
</evidence>
<dbReference type="PROSITE" id="PS00653">
    <property type="entry name" value="GLYCOSYL_HYDROL_F1_2"/>
    <property type="match status" value="1"/>
</dbReference>
<accession>A0A2M7AXQ2</accession>
<protein>
    <submittedName>
        <fullName evidence="7">Glycoside hydrolase family 1 protein</fullName>
    </submittedName>
</protein>
<evidence type="ECO:0000313" key="7">
    <source>
        <dbReference type="EMBL" id="PIU75410.1"/>
    </source>
</evidence>
<name>A0A2M7AXQ2_9BACT</name>
<comment type="similarity">
    <text evidence="1 5">Belongs to the glycosyl hydrolase 1 family.</text>
</comment>
<comment type="caution">
    <text evidence="7">The sequence shown here is derived from an EMBL/GenBank/DDBJ whole genome shotgun (WGS) entry which is preliminary data.</text>
</comment>
<dbReference type="InterPro" id="IPR017853">
    <property type="entry name" value="GH"/>
</dbReference>
<feature type="active site" description="Nucleophile" evidence="4">
    <location>
        <position position="308"/>
    </location>
</feature>
<dbReference type="GO" id="GO:0008422">
    <property type="term" value="F:beta-glucosidase activity"/>
    <property type="evidence" value="ECO:0007669"/>
    <property type="project" value="TreeGrafter"/>
</dbReference>
<gene>
    <name evidence="7" type="ORF">COS76_00910</name>
</gene>
<keyword evidence="3 6" id="KW-0326">Glycosidase</keyword>
<dbReference type="EMBL" id="PEVY01000019">
    <property type="protein sequence ID" value="PIU75410.1"/>
    <property type="molecule type" value="Genomic_DNA"/>
</dbReference>
<dbReference type="AlphaFoldDB" id="A0A2M7AXQ2"/>
<reference evidence="8" key="1">
    <citation type="submission" date="2017-09" db="EMBL/GenBank/DDBJ databases">
        <title>Depth-based differentiation of microbial function through sediment-hosted aquifers and enrichment of novel symbionts in the deep terrestrial subsurface.</title>
        <authorList>
            <person name="Probst A.J."/>
            <person name="Ladd B."/>
            <person name="Jarett J.K."/>
            <person name="Geller-Mcgrath D.E."/>
            <person name="Sieber C.M.K."/>
            <person name="Emerson J.B."/>
            <person name="Anantharaman K."/>
            <person name="Thomas B.C."/>
            <person name="Malmstrom R."/>
            <person name="Stieglmeier M."/>
            <person name="Klingl A."/>
            <person name="Woyke T."/>
            <person name="Ryan C.M."/>
            <person name="Banfield J.F."/>
        </authorList>
    </citation>
    <scope>NUCLEOTIDE SEQUENCE [LARGE SCALE GENOMIC DNA]</scope>
</reference>